<evidence type="ECO:0000313" key="2">
    <source>
        <dbReference type="EMBL" id="OAL22133.1"/>
    </source>
</evidence>
<feature type="domain" description="Clr5" evidence="1">
    <location>
        <begin position="16"/>
        <end position="69"/>
    </location>
</feature>
<dbReference type="InterPro" id="IPR011990">
    <property type="entry name" value="TPR-like_helical_dom_sf"/>
</dbReference>
<dbReference type="EMBL" id="LVCJ01000141">
    <property type="protein sequence ID" value="OAL22133.1"/>
    <property type="molecule type" value="Genomic_DNA"/>
</dbReference>
<evidence type="ECO:0000259" key="1">
    <source>
        <dbReference type="Pfam" id="PF14420"/>
    </source>
</evidence>
<protein>
    <recommendedName>
        <fullName evidence="1">Clr5 domain-containing protein</fullName>
    </recommendedName>
</protein>
<gene>
    <name evidence="2" type="ORF">AYO20_11233</name>
</gene>
<dbReference type="AlphaFoldDB" id="A0A178BZN3"/>
<accession>A0A178BZN3</accession>
<dbReference type="OrthoDB" id="539213at2759"/>
<reference evidence="2 3" key="1">
    <citation type="submission" date="2016-03" db="EMBL/GenBank/DDBJ databases">
        <title>The draft genome sequence of Fonsecaea nubica causative agent of cutaneous subcutaneous infection in human host.</title>
        <authorList>
            <person name="Costa F."/>
            <person name="Sybren D.H."/>
            <person name="Raittz R.T."/>
            <person name="Weiss V.A."/>
            <person name="Leao A.C."/>
            <person name="Gomes R."/>
            <person name="De Souza E.M."/>
            <person name="Pedrosa F.O."/>
            <person name="Steffens M.B."/>
            <person name="Bombassaro A."/>
            <person name="Tadra-Sfeir M.Z."/>
            <person name="Moreno L.F."/>
            <person name="Najafzadeh M.J."/>
            <person name="Felipe M.S."/>
            <person name="Teixeira M."/>
            <person name="Sun J."/>
            <person name="Xi L."/>
            <person name="Castro M.A."/>
            <person name="Vicente V.A."/>
        </authorList>
    </citation>
    <scope>NUCLEOTIDE SEQUENCE [LARGE SCALE GENOMIC DNA]</scope>
    <source>
        <strain evidence="2 3">CBS 269.64</strain>
    </source>
</reference>
<evidence type="ECO:0000313" key="3">
    <source>
        <dbReference type="Proteomes" id="UP000185904"/>
    </source>
</evidence>
<proteinExistence type="predicted"/>
<dbReference type="Gene3D" id="1.25.40.10">
    <property type="entry name" value="Tetratricopeptide repeat domain"/>
    <property type="match status" value="1"/>
</dbReference>
<keyword evidence="3" id="KW-1185">Reference proteome</keyword>
<dbReference type="Proteomes" id="UP000185904">
    <property type="component" value="Unassembled WGS sequence"/>
</dbReference>
<organism evidence="2 3">
    <name type="scientific">Fonsecaea nubica</name>
    <dbReference type="NCBI Taxonomy" id="856822"/>
    <lineage>
        <taxon>Eukaryota</taxon>
        <taxon>Fungi</taxon>
        <taxon>Dikarya</taxon>
        <taxon>Ascomycota</taxon>
        <taxon>Pezizomycotina</taxon>
        <taxon>Eurotiomycetes</taxon>
        <taxon>Chaetothyriomycetidae</taxon>
        <taxon>Chaetothyriales</taxon>
        <taxon>Herpotrichiellaceae</taxon>
        <taxon>Fonsecaea</taxon>
    </lineage>
</organism>
<dbReference type="PANTHER" id="PTHR38788:SF3">
    <property type="entry name" value="CLR5 DOMAIN-CONTAINING PROTEIN"/>
    <property type="match status" value="1"/>
</dbReference>
<dbReference type="InterPro" id="IPR025676">
    <property type="entry name" value="Clr5_dom"/>
</dbReference>
<sequence length="490" mass="56112">MTDHKVTGVTVVEGPSPEEWASIKGIFIELYVHQGKKLSETKQVLAEQYNFHATEKAFKRRIAIWGAFKNYKSTEKEAVANLMALARSERTDLTLSTAQLHGKPIKWDRIRRFSSRPQGRRGVRRTTGITPIGEKIYLDLHPDAFRSTVDIDERILFLTKSYLDWNVAAWSPLGFANRERRHELSGIACLNGDSVSQVFNKCFYNAIPLLLTNNTAEAFQEINLACSLASHCLQTTPYWVFLRLLRLYSYPLWGRFPDVRRQIVRFLQALACRTLAEGHVLKPLLKVWTQGEIEANAGRVSSILRLSSDRFGPNSGLDVEEWAWIQDEICSLNYQRREFSDALRIAQKLAADPSVPRGVHITALQMIARQHLQKGNIEAAEPILLQTLTMCDSYEHDDDRARFLQQTYSDMGYMYGVRQNRARSSHYYQLALEKAVQVQNPANIASIRCRVEAMDMTDHHGTYHQTSQAQPSQPQSRTSWALWAFCRPYS</sequence>
<comment type="caution">
    <text evidence="2">The sequence shown here is derived from an EMBL/GenBank/DDBJ whole genome shotgun (WGS) entry which is preliminary data.</text>
</comment>
<dbReference type="GeneID" id="34594617"/>
<dbReference type="RefSeq" id="XP_022494527.1">
    <property type="nucleotide sequence ID" value="XM_022649485.1"/>
</dbReference>
<dbReference type="Pfam" id="PF14420">
    <property type="entry name" value="Clr5"/>
    <property type="match status" value="1"/>
</dbReference>
<dbReference type="PANTHER" id="PTHR38788">
    <property type="entry name" value="CLR5 DOMAIN-CONTAINING PROTEIN"/>
    <property type="match status" value="1"/>
</dbReference>
<name>A0A178BZN3_9EURO</name>